<dbReference type="EC" id="1.1.1.133" evidence="3 6"/>
<evidence type="ECO:0000256" key="5">
    <source>
        <dbReference type="ARBA" id="ARBA00048200"/>
    </source>
</evidence>
<evidence type="ECO:0000256" key="1">
    <source>
        <dbReference type="ARBA" id="ARBA00004781"/>
    </source>
</evidence>
<evidence type="ECO:0000259" key="7">
    <source>
        <dbReference type="Pfam" id="PF04321"/>
    </source>
</evidence>
<dbReference type="InterPro" id="IPR005913">
    <property type="entry name" value="dTDP_dehydrorham_reduct"/>
</dbReference>
<comment type="pathway">
    <text evidence="1 6">Carbohydrate biosynthesis; dTDP-L-rhamnose biosynthesis.</text>
</comment>
<evidence type="ECO:0000256" key="6">
    <source>
        <dbReference type="RuleBase" id="RU364082"/>
    </source>
</evidence>
<evidence type="ECO:0000256" key="2">
    <source>
        <dbReference type="ARBA" id="ARBA00010944"/>
    </source>
</evidence>
<gene>
    <name evidence="8" type="ORF">AE618_17200</name>
</gene>
<name>A0A0N1F3L7_9HYPH</name>
<accession>A0A0N1F3L7</accession>
<comment type="cofactor">
    <cofactor evidence="6">
        <name>Mg(2+)</name>
        <dbReference type="ChEBI" id="CHEBI:18420"/>
    </cofactor>
    <text evidence="6">Binds 1 Mg(2+) ion per monomer.</text>
</comment>
<dbReference type="PANTHER" id="PTHR10491">
    <property type="entry name" value="DTDP-4-DEHYDRORHAMNOSE REDUCTASE"/>
    <property type="match status" value="1"/>
</dbReference>
<protein>
    <recommendedName>
        <fullName evidence="4 6">dTDP-4-dehydrorhamnose reductase</fullName>
        <ecNumber evidence="3 6">1.1.1.133</ecNumber>
    </recommendedName>
</protein>
<dbReference type="SUPFAM" id="SSF51735">
    <property type="entry name" value="NAD(P)-binding Rossmann-fold domains"/>
    <property type="match status" value="1"/>
</dbReference>
<feature type="domain" description="RmlD-like substrate binding" evidence="7">
    <location>
        <begin position="1"/>
        <end position="283"/>
    </location>
</feature>
<evidence type="ECO:0000313" key="9">
    <source>
        <dbReference type="Proteomes" id="UP000037822"/>
    </source>
</evidence>
<comment type="caution">
    <text evidence="8">The sequence shown here is derived from an EMBL/GenBank/DDBJ whole genome shotgun (WGS) entry which is preliminary data.</text>
</comment>
<dbReference type="Proteomes" id="UP000037822">
    <property type="component" value="Unassembled WGS sequence"/>
</dbReference>
<comment type="function">
    <text evidence="6">Catalyzes the reduction of dTDP-6-deoxy-L-lyxo-4-hexulose to yield dTDP-L-rhamnose.</text>
</comment>
<evidence type="ECO:0000313" key="8">
    <source>
        <dbReference type="EMBL" id="KPH79610.1"/>
    </source>
</evidence>
<keyword evidence="6" id="KW-0521">NADP</keyword>
<organism evidence="8 9">
    <name type="scientific">Bosea vaviloviae</name>
    <dbReference type="NCBI Taxonomy" id="1526658"/>
    <lineage>
        <taxon>Bacteria</taxon>
        <taxon>Pseudomonadati</taxon>
        <taxon>Pseudomonadota</taxon>
        <taxon>Alphaproteobacteria</taxon>
        <taxon>Hyphomicrobiales</taxon>
        <taxon>Boseaceae</taxon>
        <taxon>Bosea</taxon>
    </lineage>
</organism>
<dbReference type="GO" id="GO:0008831">
    <property type="term" value="F:dTDP-4-dehydrorhamnose reductase activity"/>
    <property type="evidence" value="ECO:0007669"/>
    <property type="project" value="UniProtKB-EC"/>
</dbReference>
<dbReference type="UniPathway" id="UPA00124"/>
<keyword evidence="9" id="KW-1185">Reference proteome</keyword>
<dbReference type="InterPro" id="IPR036291">
    <property type="entry name" value="NAD(P)-bd_dom_sf"/>
</dbReference>
<reference evidence="8 9" key="1">
    <citation type="submission" date="2015-07" db="EMBL/GenBank/DDBJ databases">
        <title>Whole genome sequencing of Bosea vaviloviae isolated from cave pool.</title>
        <authorList>
            <person name="Tan N.E.H."/>
            <person name="Lee Y.P."/>
            <person name="Gan H.M."/>
            <person name="Barton H."/>
            <person name="Savka M.A."/>
        </authorList>
    </citation>
    <scope>NUCLEOTIDE SEQUENCE [LARGE SCALE GENOMIC DNA]</scope>
    <source>
        <strain evidence="8 9">SD260</strain>
    </source>
</reference>
<dbReference type="AlphaFoldDB" id="A0A0N1F3L7"/>
<dbReference type="PANTHER" id="PTHR10491:SF4">
    <property type="entry name" value="METHIONINE ADENOSYLTRANSFERASE 2 SUBUNIT BETA"/>
    <property type="match status" value="1"/>
</dbReference>
<evidence type="ECO:0000256" key="3">
    <source>
        <dbReference type="ARBA" id="ARBA00012929"/>
    </source>
</evidence>
<dbReference type="InterPro" id="IPR029903">
    <property type="entry name" value="RmlD-like-bd"/>
</dbReference>
<comment type="catalytic activity">
    <reaction evidence="5 6">
        <text>dTDP-beta-L-rhamnose + NADP(+) = dTDP-4-dehydro-beta-L-rhamnose + NADPH + H(+)</text>
        <dbReference type="Rhea" id="RHEA:21796"/>
        <dbReference type="ChEBI" id="CHEBI:15378"/>
        <dbReference type="ChEBI" id="CHEBI:57510"/>
        <dbReference type="ChEBI" id="CHEBI:57783"/>
        <dbReference type="ChEBI" id="CHEBI:58349"/>
        <dbReference type="ChEBI" id="CHEBI:62830"/>
        <dbReference type="EC" id="1.1.1.133"/>
    </reaction>
</comment>
<comment type="similarity">
    <text evidence="2 6">Belongs to the dTDP-4-dehydrorhamnose reductase family.</text>
</comment>
<dbReference type="Pfam" id="PF04321">
    <property type="entry name" value="RmlD_sub_bind"/>
    <property type="match status" value="1"/>
</dbReference>
<evidence type="ECO:0000256" key="4">
    <source>
        <dbReference type="ARBA" id="ARBA00017099"/>
    </source>
</evidence>
<dbReference type="PATRIC" id="fig|1526658.3.peg.189"/>
<sequence length="289" mass="31366">MVVGGDSFVGGSVVEALRRRGHRALASTRRRETVDADRVFLDFETPEAFRAPPEVKYAYLIAAATNYDRCETDPMARVINVDLIPRTVASLLEQGLHVTFISTNSVFGGERPWPHEDDPHAPGIAYAQQKSDGEAVVLAAADRLGARDRLNITRLTKIMNATVSPVPGWVAAWKRGEAVEPFEDLVFAPISVNFVGEALATLGEKRLSGNLHLSGAENVSYVAFAHALASRLGVDKALIKPTTSVAKGIHIAFKPRYSGLGMTRTTQLSGVEPQPLDRLIDDLVVDLRS</sequence>
<dbReference type="EMBL" id="LGSZ01000048">
    <property type="protein sequence ID" value="KPH79610.1"/>
    <property type="molecule type" value="Genomic_DNA"/>
</dbReference>
<proteinExistence type="inferred from homology"/>
<dbReference type="GO" id="GO:0019305">
    <property type="term" value="P:dTDP-rhamnose biosynthetic process"/>
    <property type="evidence" value="ECO:0007669"/>
    <property type="project" value="UniProtKB-UniPathway"/>
</dbReference>
<keyword evidence="6" id="KW-0560">Oxidoreductase</keyword>
<dbReference type="Gene3D" id="3.40.50.720">
    <property type="entry name" value="NAD(P)-binding Rossmann-like Domain"/>
    <property type="match status" value="1"/>
</dbReference>